<accession>A0A919BR70</accession>
<protein>
    <submittedName>
        <fullName evidence="1">Uncharacterized protein</fullName>
    </submittedName>
</protein>
<sequence>MSPRVSKQIKLTDDEVSELDTLFNNSAWKILKDFTDSILREFLEKNESCIEFLIPSKSGVYRTIWVDNEIAYRLKPYSKCNDVSENAVIYTAIKRKLISGHSKEAQNA</sequence>
<reference evidence="1" key="1">
    <citation type="journal article" date="2014" name="Int. J. Syst. Evol. Microbiol.">
        <title>Complete genome sequence of Corynebacterium casei LMG S-19264T (=DSM 44701T), isolated from a smear-ripened cheese.</title>
        <authorList>
            <consortium name="US DOE Joint Genome Institute (JGI-PGF)"/>
            <person name="Walter F."/>
            <person name="Albersmeier A."/>
            <person name="Kalinowski J."/>
            <person name="Ruckert C."/>
        </authorList>
    </citation>
    <scope>NUCLEOTIDE SEQUENCE</scope>
    <source>
        <strain evidence="1">KCTC 42731</strain>
    </source>
</reference>
<dbReference type="Proteomes" id="UP000623842">
    <property type="component" value="Unassembled WGS sequence"/>
</dbReference>
<reference evidence="1" key="2">
    <citation type="submission" date="2020-09" db="EMBL/GenBank/DDBJ databases">
        <authorList>
            <person name="Sun Q."/>
            <person name="Kim S."/>
        </authorList>
    </citation>
    <scope>NUCLEOTIDE SEQUENCE</scope>
    <source>
        <strain evidence="1">KCTC 42731</strain>
    </source>
</reference>
<dbReference type="RefSeq" id="WP_189774607.1">
    <property type="nucleotide sequence ID" value="NZ_BNCK01000014.1"/>
</dbReference>
<name>A0A919BR70_9GAMM</name>
<dbReference type="AlphaFoldDB" id="A0A919BR70"/>
<gene>
    <name evidence="1" type="ORF">GCM10017161_40820</name>
</gene>
<dbReference type="EMBL" id="BNCK01000014">
    <property type="protein sequence ID" value="GHG07033.1"/>
    <property type="molecule type" value="Genomic_DNA"/>
</dbReference>
<proteinExistence type="predicted"/>
<evidence type="ECO:0000313" key="1">
    <source>
        <dbReference type="EMBL" id="GHG07033.1"/>
    </source>
</evidence>
<comment type="caution">
    <text evidence="1">The sequence shown here is derived from an EMBL/GenBank/DDBJ whole genome shotgun (WGS) entry which is preliminary data.</text>
</comment>
<organism evidence="1 2">
    <name type="scientific">Thalassotalea marina</name>
    <dbReference type="NCBI Taxonomy" id="1673741"/>
    <lineage>
        <taxon>Bacteria</taxon>
        <taxon>Pseudomonadati</taxon>
        <taxon>Pseudomonadota</taxon>
        <taxon>Gammaproteobacteria</taxon>
        <taxon>Alteromonadales</taxon>
        <taxon>Colwelliaceae</taxon>
        <taxon>Thalassotalea</taxon>
    </lineage>
</organism>
<evidence type="ECO:0000313" key="2">
    <source>
        <dbReference type="Proteomes" id="UP000623842"/>
    </source>
</evidence>
<keyword evidence="2" id="KW-1185">Reference proteome</keyword>